<accession>A0A6C1DQK7</accession>
<evidence type="ECO:0000313" key="1">
    <source>
        <dbReference type="EMBL" id="QID79179.1"/>
    </source>
</evidence>
<organism evidence="1 2">
    <name type="scientific">Saccharomyces pastorianus</name>
    <name type="common">Lager yeast</name>
    <name type="synonym">Saccharomyces cerevisiae x Saccharomyces eubayanus</name>
    <dbReference type="NCBI Taxonomy" id="27292"/>
    <lineage>
        <taxon>Eukaryota</taxon>
        <taxon>Fungi</taxon>
        <taxon>Dikarya</taxon>
        <taxon>Ascomycota</taxon>
        <taxon>Saccharomycotina</taxon>
        <taxon>Saccharomycetes</taxon>
        <taxon>Saccharomycetales</taxon>
        <taxon>Saccharomycetaceae</taxon>
        <taxon>Saccharomyces</taxon>
    </lineage>
</organism>
<gene>
    <name evidence="1" type="ORF">GRS66_001422</name>
</gene>
<name>A0A6C1DQK7_SACPS</name>
<proteinExistence type="predicted"/>
<sequence>MNFKEPLVNFLKCVLNNINSAFSHRIDQLQLQLLRETNILRVLNRGIERLFSENPRTHSVSRIVVEKDVGCRIGRCVEGSKYELVESRAKEIQIYYERMVFEITQELKGDKRVFALIANLSQRYSAERKEIRNVKVHGGRPCNENEFQVIPIRFKPINLERRARLIRKKKTIN</sequence>
<dbReference type="EMBL" id="CP048986">
    <property type="protein sequence ID" value="QID79179.1"/>
    <property type="molecule type" value="Genomic_DNA"/>
</dbReference>
<dbReference type="OrthoDB" id="4042291at2759"/>
<protein>
    <submittedName>
        <fullName evidence="1">Uncharacterized protein</fullName>
    </submittedName>
</protein>
<reference evidence="1 2" key="1">
    <citation type="journal article" date="2019" name="BMC Genomics">
        <title>Chromosome level assembly and comparative genome analysis confirm lager-brewing yeasts originated from a single hybridization.</title>
        <authorList>
            <person name="Salazar A.N."/>
            <person name="Gorter de Vries A.R."/>
            <person name="van den Broek M."/>
            <person name="Brouwers N."/>
            <person name="de la Torre Cortes P."/>
            <person name="Kuijpers N.G.A."/>
            <person name="Daran J.G."/>
            <person name="Abeel T."/>
        </authorList>
    </citation>
    <scope>NUCLEOTIDE SEQUENCE [LARGE SCALE GENOMIC DNA]</scope>
    <source>
        <strain evidence="1 2">CBS 1483</strain>
    </source>
</reference>
<dbReference type="AlphaFoldDB" id="A0A6C1DQK7"/>
<dbReference type="Proteomes" id="UP000501346">
    <property type="component" value="Chromosome ScV"/>
</dbReference>
<keyword evidence="2" id="KW-1185">Reference proteome</keyword>
<evidence type="ECO:0000313" key="2">
    <source>
        <dbReference type="Proteomes" id="UP000501346"/>
    </source>
</evidence>